<dbReference type="Pfam" id="PF14054">
    <property type="entry name" value="DUF4249"/>
    <property type="match status" value="1"/>
</dbReference>
<evidence type="ECO:0000256" key="1">
    <source>
        <dbReference type="SAM" id="SignalP"/>
    </source>
</evidence>
<accession>A0A1I2JA99</accession>
<feature type="signal peptide" evidence="1">
    <location>
        <begin position="1"/>
        <end position="19"/>
    </location>
</feature>
<evidence type="ECO:0000313" key="3">
    <source>
        <dbReference type="Proteomes" id="UP000198964"/>
    </source>
</evidence>
<dbReference type="EMBL" id="FONW01000008">
    <property type="protein sequence ID" value="SFF51229.1"/>
    <property type="molecule type" value="Genomic_DNA"/>
</dbReference>
<evidence type="ECO:0008006" key="4">
    <source>
        <dbReference type="Google" id="ProtNLM"/>
    </source>
</evidence>
<reference evidence="2 3" key="1">
    <citation type="submission" date="2016-10" db="EMBL/GenBank/DDBJ databases">
        <authorList>
            <person name="de Groot N.N."/>
        </authorList>
    </citation>
    <scope>NUCLEOTIDE SEQUENCE [LARGE SCALE GENOMIC DNA]</scope>
    <source>
        <strain evidence="2 3">CGMCC 1.9156</strain>
    </source>
</reference>
<proteinExistence type="predicted"/>
<name>A0A1I2JA99_9BACT</name>
<dbReference type="STRING" id="655355.SAMN05216283_10850"/>
<dbReference type="InterPro" id="IPR025345">
    <property type="entry name" value="DUF4249"/>
</dbReference>
<evidence type="ECO:0000313" key="2">
    <source>
        <dbReference type="EMBL" id="SFF51229.1"/>
    </source>
</evidence>
<dbReference type="RefSeq" id="WP_093920566.1">
    <property type="nucleotide sequence ID" value="NZ_FONW01000008.1"/>
</dbReference>
<feature type="chain" id="PRO_5011612353" description="DUF4249 domain-containing protein" evidence="1">
    <location>
        <begin position="20"/>
        <end position="297"/>
    </location>
</feature>
<gene>
    <name evidence="2" type="ORF">SAMN05216283_10850</name>
</gene>
<dbReference type="AlphaFoldDB" id="A0A1I2JA99"/>
<keyword evidence="3" id="KW-1185">Reference proteome</keyword>
<keyword evidence="1" id="KW-0732">Signal</keyword>
<dbReference type="Proteomes" id="UP000198964">
    <property type="component" value="Unassembled WGS sequence"/>
</dbReference>
<organism evidence="2 3">
    <name type="scientific">Sunxiuqinia elliptica</name>
    <dbReference type="NCBI Taxonomy" id="655355"/>
    <lineage>
        <taxon>Bacteria</taxon>
        <taxon>Pseudomonadati</taxon>
        <taxon>Bacteroidota</taxon>
        <taxon>Bacteroidia</taxon>
        <taxon>Marinilabiliales</taxon>
        <taxon>Prolixibacteraceae</taxon>
        <taxon>Sunxiuqinia</taxon>
    </lineage>
</organism>
<protein>
    <recommendedName>
        <fullName evidence="4">DUF4249 domain-containing protein</fullName>
    </recommendedName>
</protein>
<sequence>MIKQCVSCLFYLAIVFALNGCIQDVDVNFADKDQTYVLNGTLDASQETVTVWLTKSRPLASDIAFEVVEDAQISLLENDQKVGEFTRSDSSAYLLNYRPQPGKSYRVEAHVDDELVWAETTVPSSPVANIRVAQSRYISFYQIQLSDSKEETNFYWVSAIGYEGSEEAGNRNIACAVYSSFVYADDFNQTHGDISMYGWEHEYYMRFNDHEIQGKTVDINFMPQCINRPITIFILSVDTSLDKYMKSSLLQKNREDLSGEIPIAYSPFPIYSNIHGGTGIFGSVNSTSKVFRQVNHE</sequence>